<organism evidence="1 2">
    <name type="scientific">Corynebacterium pelargi</name>
    <dbReference type="NCBI Taxonomy" id="1471400"/>
    <lineage>
        <taxon>Bacteria</taxon>
        <taxon>Bacillati</taxon>
        <taxon>Actinomycetota</taxon>
        <taxon>Actinomycetes</taxon>
        <taxon>Mycobacteriales</taxon>
        <taxon>Corynebacteriaceae</taxon>
        <taxon>Corynebacterium</taxon>
    </lineage>
</organism>
<dbReference type="GO" id="GO:0051082">
    <property type="term" value="F:unfolded protein binding"/>
    <property type="evidence" value="ECO:0007669"/>
    <property type="project" value="InterPro"/>
</dbReference>
<keyword evidence="1" id="KW-0560">Oxidoreductase</keyword>
<dbReference type="InterPro" id="IPR003765">
    <property type="entry name" value="NO3_reductase_chaperone_NarJ"/>
</dbReference>
<dbReference type="GO" id="GO:0016491">
    <property type="term" value="F:oxidoreductase activity"/>
    <property type="evidence" value="ECO:0007669"/>
    <property type="project" value="UniProtKB-KW"/>
</dbReference>
<keyword evidence="2" id="KW-1185">Reference proteome</keyword>
<dbReference type="EC" id="1.7.99.4" evidence="1"/>
<dbReference type="EMBL" id="CP035299">
    <property type="protein sequence ID" value="QAU52600.1"/>
    <property type="molecule type" value="Genomic_DNA"/>
</dbReference>
<proteinExistence type="predicted"/>
<dbReference type="GO" id="GO:0016530">
    <property type="term" value="F:metallochaperone activity"/>
    <property type="evidence" value="ECO:0007669"/>
    <property type="project" value="TreeGrafter"/>
</dbReference>
<dbReference type="InterPro" id="IPR036411">
    <property type="entry name" value="TorD-like_sf"/>
</dbReference>
<name>A0A410W9H4_9CORY</name>
<gene>
    <name evidence="1" type="primary">narX1</name>
    <name evidence="1" type="ORF">CPELA_06685</name>
</gene>
<evidence type="ECO:0000313" key="1">
    <source>
        <dbReference type="EMBL" id="QAU52600.1"/>
    </source>
</evidence>
<dbReference type="OrthoDB" id="4307003at2"/>
<evidence type="ECO:0000313" key="2">
    <source>
        <dbReference type="Proteomes" id="UP000288929"/>
    </source>
</evidence>
<dbReference type="PANTHER" id="PTHR43680">
    <property type="entry name" value="NITRATE REDUCTASE MOLYBDENUM COFACTOR ASSEMBLY CHAPERONE"/>
    <property type="match status" value="1"/>
</dbReference>
<dbReference type="NCBIfam" id="TIGR00684">
    <property type="entry name" value="narJ"/>
    <property type="match status" value="1"/>
</dbReference>
<reference evidence="1 2" key="1">
    <citation type="submission" date="2019-01" db="EMBL/GenBank/DDBJ databases">
        <authorList>
            <person name="Ruckert C."/>
            <person name="Busche T."/>
            <person name="Kalinowski J."/>
        </authorList>
    </citation>
    <scope>NUCLEOTIDE SEQUENCE [LARGE SCALE GENOMIC DNA]</scope>
    <source>
        <strain evidence="1 2">136/3</strain>
    </source>
</reference>
<dbReference type="AlphaFoldDB" id="A0A410W9H4"/>
<protein>
    <submittedName>
        <fullName evidence="1">Nitrate reductase-like protein NarX</fullName>
        <ecNumber evidence="1">1.7.99.4</ecNumber>
    </submittedName>
</protein>
<dbReference type="SUPFAM" id="SSF89155">
    <property type="entry name" value="TorD-like"/>
    <property type="match status" value="1"/>
</dbReference>
<accession>A0A410W9H4</accession>
<dbReference type="PANTHER" id="PTHR43680:SF2">
    <property type="entry name" value="NITRATE REDUCTASE MOLYBDENUM COFACTOR ASSEMBLY CHAPERONE NARJ"/>
    <property type="match status" value="1"/>
</dbReference>
<dbReference type="GO" id="GO:0051131">
    <property type="term" value="P:chaperone-mediated protein complex assembly"/>
    <property type="evidence" value="ECO:0007669"/>
    <property type="project" value="InterPro"/>
</dbReference>
<dbReference type="GO" id="GO:0042128">
    <property type="term" value="P:nitrate assimilation"/>
    <property type="evidence" value="ECO:0007669"/>
    <property type="project" value="TreeGrafter"/>
</dbReference>
<dbReference type="KEGG" id="cpeg:CPELA_06685"/>
<dbReference type="Pfam" id="PF02613">
    <property type="entry name" value="Nitrate_red_del"/>
    <property type="match status" value="1"/>
</dbReference>
<dbReference type="InterPro" id="IPR020945">
    <property type="entry name" value="DMSO/NO3_reduct_chaperone"/>
</dbReference>
<dbReference type="RefSeq" id="WP_128890027.1">
    <property type="nucleotide sequence ID" value="NZ_BMCX01000003.1"/>
</dbReference>
<sequence>MRTHVGIVPAPTPAVTVTQQQRRRLFMACSLLLDYPDEVLIQRIPTVHKALGAMPAAIEAELEAFFHAVAIHSARWLEEHYVDTFDQRRRCSLFLSYYAVGDTRQRGTAILAFRDALGALGFELDRDELPDHLCVLLEAAGLAQGEAHDQATQILATHRDGIEVLRAALETFNSPYAHLIKAVCMALPEIDQELAQHFMELIRQGPPSELVGLGTPFPFAQTENP</sequence>
<dbReference type="Gene3D" id="1.10.3480.10">
    <property type="entry name" value="TorD-like"/>
    <property type="match status" value="1"/>
</dbReference>
<dbReference type="Proteomes" id="UP000288929">
    <property type="component" value="Chromosome"/>
</dbReference>